<protein>
    <submittedName>
        <fullName evidence="1">Uncharacterized protein</fullName>
    </submittedName>
</protein>
<comment type="caution">
    <text evidence="1">The sequence shown here is derived from an EMBL/GenBank/DDBJ whole genome shotgun (WGS) entry which is preliminary data.</text>
</comment>
<name>D9PL66_9ZZZZ</name>
<reference evidence="1" key="1">
    <citation type="submission" date="2010-07" db="EMBL/GenBank/DDBJ databases">
        <authorList>
            <consortium name="CONSOLIDER consortium CSD2007-00005"/>
            <person name="Guazzaroni M.-E."/>
            <person name="Richter M."/>
            <person name="Garcia-Salamanca A."/>
            <person name="Yarza P."/>
            <person name="Ferrer M."/>
        </authorList>
    </citation>
    <scope>NUCLEOTIDE SEQUENCE</scope>
</reference>
<organism evidence="1">
    <name type="scientific">sediment metagenome</name>
    <dbReference type="NCBI Taxonomy" id="749907"/>
    <lineage>
        <taxon>unclassified sequences</taxon>
        <taxon>metagenomes</taxon>
        <taxon>ecological metagenomes</taxon>
    </lineage>
</organism>
<evidence type="ECO:0000313" key="1">
    <source>
        <dbReference type="EMBL" id="EFK95699.1"/>
    </source>
</evidence>
<accession>D9PL66</accession>
<proteinExistence type="predicted"/>
<feature type="non-terminal residue" evidence="1">
    <location>
        <position position="76"/>
    </location>
</feature>
<sequence>MNRRSPLIASLAALFLLAVAGLAHAFFSATIIPSGKVVQESRVVSGYTGIAVAVPGTIVVRQGDYAPIAIEADDNL</sequence>
<dbReference type="EMBL" id="ADZX01000693">
    <property type="protein sequence ID" value="EFK95699.1"/>
    <property type="molecule type" value="Genomic_DNA"/>
</dbReference>
<gene>
    <name evidence="1" type="ORF">LDC_2289</name>
</gene>
<reference evidence="1" key="2">
    <citation type="journal article" date="2011" name="Microb. Ecol.">
        <title>Taxonomic and Functional Metagenomic Profiling of the Microbial Community in the Anoxic Sediment of a Sub-saline Shallow Lake (Laguna de Carrizo, Central Spain).</title>
        <authorList>
            <person name="Ferrer M."/>
            <person name="Guazzaroni M.E."/>
            <person name="Richter M."/>
            <person name="Garcia-Salamanca A."/>
            <person name="Yarza P."/>
            <person name="Suarez-Suarez A."/>
            <person name="Solano J."/>
            <person name="Alcaide M."/>
            <person name="van Dillewijn P."/>
            <person name="Molina-Henares M.A."/>
            <person name="Lopez-Cortes N."/>
            <person name="Al-Ramahi Y."/>
            <person name="Guerrero C."/>
            <person name="Acosta A."/>
            <person name="de Eugenio L.I."/>
            <person name="Martinez V."/>
            <person name="Marques S."/>
            <person name="Rojo F."/>
            <person name="Santero E."/>
            <person name="Genilloud O."/>
            <person name="Perez-Perez J."/>
            <person name="Rossello-Mora R."/>
            <person name="Ramos J.L."/>
        </authorList>
    </citation>
    <scope>NUCLEOTIDE SEQUENCE</scope>
</reference>
<dbReference type="AlphaFoldDB" id="D9PL66"/>